<dbReference type="GO" id="GO:0016810">
    <property type="term" value="F:hydrolase activity, acting on carbon-nitrogen (but not peptide) bonds"/>
    <property type="evidence" value="ECO:0007669"/>
    <property type="project" value="InterPro"/>
</dbReference>
<dbReference type="PANTHER" id="PTHR43135:SF3">
    <property type="entry name" value="ALPHA-D-RIBOSE 1-METHYLPHOSPHONATE 5-TRIPHOSPHATE DIPHOSPHATASE"/>
    <property type="match status" value="1"/>
</dbReference>
<dbReference type="KEGG" id="lal:AT746_11330"/>
<sequence>MKQAAIVLLTALGCFSAQAENIAIIGGYVHTMSEQGSVEKGTVLIKDGRVESVSEQLDAPQGYRVIDATDKIVTPGLIGAYTSLGLVEVGMSAGTVDASAKSEDYSPYGAALDVSYAFNPDSTLIPVSRIEGFTVTASGMSGTHSLFGGQGGVFSLGDDNNLVKRSAFMTLAVDNGGADDNGGSRAALWPKLENALAEAMSLQGNVLAPKDEWHGKLSKEDVNALLPVVSGEMPLFIDARRKADILQVIALKQRHPQLKLALLYATEAWRVADAIAQAQIPVVLDPEANLPGSFDQLGATMANAGRLDAAGVSVSIGMDTHNLRLATQHAGNAVANGLPWQQGLAALTINTARLLGIEQEYGSLESGKVADVVIWSGDPLQVMEAPEQVIIRGQEIRLESRQTKLRDRYLTLSQDKPQGYIRP</sequence>
<dbReference type="InterPro" id="IPR032466">
    <property type="entry name" value="Metal_Hydrolase"/>
</dbReference>
<evidence type="ECO:0000313" key="4">
    <source>
        <dbReference type="Proteomes" id="UP000068447"/>
    </source>
</evidence>
<reference evidence="3 4" key="1">
    <citation type="submission" date="2015-12" db="EMBL/GenBank/DDBJ databases">
        <title>Complete genome of Lacimicrobium alkaliphilum KCTC 32984.</title>
        <authorList>
            <person name="Kim S.-G."/>
            <person name="Lee Y.-J."/>
        </authorList>
    </citation>
    <scope>NUCLEOTIDE SEQUENCE [LARGE SCALE GENOMIC DNA]</scope>
    <source>
        <strain evidence="3 4">YelD216</strain>
    </source>
</reference>
<dbReference type="Gene3D" id="2.30.40.10">
    <property type="entry name" value="Urease, subunit C, domain 1"/>
    <property type="match status" value="1"/>
</dbReference>
<dbReference type="RefSeq" id="WP_062480381.1">
    <property type="nucleotide sequence ID" value="NZ_CP013650.1"/>
</dbReference>
<feature type="chain" id="PRO_5006835216" evidence="1">
    <location>
        <begin position="20"/>
        <end position="423"/>
    </location>
</feature>
<dbReference type="SUPFAM" id="SSF51556">
    <property type="entry name" value="Metallo-dependent hydrolases"/>
    <property type="match status" value="1"/>
</dbReference>
<name>A0A0U2Z7A2_9ALTE</name>
<protein>
    <submittedName>
        <fullName evidence="3">Amidohydrolase</fullName>
    </submittedName>
</protein>
<organism evidence="3 4">
    <name type="scientific">Lacimicrobium alkaliphilum</name>
    <dbReference type="NCBI Taxonomy" id="1526571"/>
    <lineage>
        <taxon>Bacteria</taxon>
        <taxon>Pseudomonadati</taxon>
        <taxon>Pseudomonadota</taxon>
        <taxon>Gammaproteobacteria</taxon>
        <taxon>Alteromonadales</taxon>
        <taxon>Alteromonadaceae</taxon>
        <taxon>Lacimicrobium</taxon>
    </lineage>
</organism>
<dbReference type="SUPFAM" id="SSF51338">
    <property type="entry name" value="Composite domain of metallo-dependent hydrolases"/>
    <property type="match status" value="1"/>
</dbReference>
<dbReference type="Gene3D" id="3.20.20.140">
    <property type="entry name" value="Metal-dependent hydrolases"/>
    <property type="match status" value="1"/>
</dbReference>
<dbReference type="InterPro" id="IPR011059">
    <property type="entry name" value="Metal-dep_hydrolase_composite"/>
</dbReference>
<accession>A0A0U2Z7A2</accession>
<evidence type="ECO:0000259" key="2">
    <source>
        <dbReference type="Pfam" id="PF01979"/>
    </source>
</evidence>
<feature type="signal peptide" evidence="1">
    <location>
        <begin position="1"/>
        <end position="19"/>
    </location>
</feature>
<evidence type="ECO:0000313" key="3">
    <source>
        <dbReference type="EMBL" id="ALS98803.1"/>
    </source>
</evidence>
<dbReference type="Proteomes" id="UP000068447">
    <property type="component" value="Chromosome"/>
</dbReference>
<evidence type="ECO:0000256" key="1">
    <source>
        <dbReference type="SAM" id="SignalP"/>
    </source>
</evidence>
<keyword evidence="1" id="KW-0732">Signal</keyword>
<feature type="domain" description="Amidohydrolase-related" evidence="2">
    <location>
        <begin position="296"/>
        <end position="380"/>
    </location>
</feature>
<keyword evidence="4" id="KW-1185">Reference proteome</keyword>
<dbReference type="InterPro" id="IPR006680">
    <property type="entry name" value="Amidohydro-rel"/>
</dbReference>
<dbReference type="EMBL" id="CP013650">
    <property type="protein sequence ID" value="ALS98803.1"/>
    <property type="molecule type" value="Genomic_DNA"/>
</dbReference>
<dbReference type="AlphaFoldDB" id="A0A0U2Z7A2"/>
<keyword evidence="3" id="KW-0378">Hydrolase</keyword>
<dbReference type="PANTHER" id="PTHR43135">
    <property type="entry name" value="ALPHA-D-RIBOSE 1-METHYLPHOSPHONATE 5-TRIPHOSPHATE DIPHOSPHATASE"/>
    <property type="match status" value="1"/>
</dbReference>
<dbReference type="Pfam" id="PF01979">
    <property type="entry name" value="Amidohydro_1"/>
    <property type="match status" value="1"/>
</dbReference>
<gene>
    <name evidence="3" type="ORF">AT746_11330</name>
</gene>
<dbReference type="OrthoDB" id="9802793at2"/>
<dbReference type="STRING" id="1526571.AT746_11330"/>
<dbReference type="InterPro" id="IPR051781">
    <property type="entry name" value="Metallo-dep_Hydrolase"/>
</dbReference>
<proteinExistence type="predicted"/>